<keyword evidence="2" id="KW-1185">Reference proteome</keyword>
<dbReference type="Gene3D" id="3.30.450.40">
    <property type="match status" value="1"/>
</dbReference>
<name>A0A1W1UV22_9BACT</name>
<gene>
    <name evidence="1" type="ORF">SAMN00120144_3871</name>
</gene>
<evidence type="ECO:0000313" key="2">
    <source>
        <dbReference type="Proteomes" id="UP000192266"/>
    </source>
</evidence>
<evidence type="ECO:0000313" key="1">
    <source>
        <dbReference type="EMBL" id="SMB84890.1"/>
    </source>
</evidence>
<dbReference type="Proteomes" id="UP000192266">
    <property type="component" value="Unassembled WGS sequence"/>
</dbReference>
<proteinExistence type="predicted"/>
<dbReference type="OrthoDB" id="8810170at2"/>
<dbReference type="SUPFAM" id="SSF55781">
    <property type="entry name" value="GAF domain-like"/>
    <property type="match status" value="1"/>
</dbReference>
<accession>A0A1W1UV22</accession>
<dbReference type="InterPro" id="IPR029016">
    <property type="entry name" value="GAF-like_dom_sf"/>
</dbReference>
<dbReference type="RefSeq" id="WP_084443776.1">
    <property type="nucleotide sequence ID" value="NZ_FWWW01000041.1"/>
</dbReference>
<dbReference type="AlphaFoldDB" id="A0A1W1UV22"/>
<protein>
    <submittedName>
        <fullName evidence="1">GAF domain protein</fullName>
    </submittedName>
</protein>
<reference evidence="1 2" key="1">
    <citation type="submission" date="2017-04" db="EMBL/GenBank/DDBJ databases">
        <authorList>
            <person name="Afonso C.L."/>
            <person name="Miller P.J."/>
            <person name="Scott M.A."/>
            <person name="Spackman E."/>
            <person name="Goraichik I."/>
            <person name="Dimitrov K.M."/>
            <person name="Suarez D.L."/>
            <person name="Swayne D.E."/>
        </authorList>
    </citation>
    <scope>NUCLEOTIDE SEQUENCE [LARGE SCALE GENOMIC DNA]</scope>
    <source>
        <strain evidence="1 2">DSM 11622</strain>
    </source>
</reference>
<sequence length="166" mass="18420">MTSASSPDSSVLHDIGEFTSVLQQHGIHTALQYLNSRTPHRYTGVFRFDGDQLRNEALYDRRDPANVQQGPAAPMEATYCALVGRQQAPLEITDATTDPRVKGVVDTPVVSYCGVLIRDSEGKAFGTLCHYDMQRCQERTTDLPLLEAAADLLYNQLYPTDKQSIN</sequence>
<organism evidence="1 2">
    <name type="scientific">Hymenobacter roseosalivarius DSM 11622</name>
    <dbReference type="NCBI Taxonomy" id="645990"/>
    <lineage>
        <taxon>Bacteria</taxon>
        <taxon>Pseudomonadati</taxon>
        <taxon>Bacteroidota</taxon>
        <taxon>Cytophagia</taxon>
        <taxon>Cytophagales</taxon>
        <taxon>Hymenobacteraceae</taxon>
        <taxon>Hymenobacter</taxon>
    </lineage>
</organism>
<dbReference type="EMBL" id="FWWW01000041">
    <property type="protein sequence ID" value="SMB84890.1"/>
    <property type="molecule type" value="Genomic_DNA"/>
</dbReference>
<dbReference type="STRING" id="645990.SAMN00120144_3871"/>